<dbReference type="AlphaFoldDB" id="A0AAE3UA44"/>
<proteinExistence type="predicted"/>
<name>A0AAE3UA44_9BACT</name>
<dbReference type="RefSeq" id="WP_313987261.1">
    <property type="nucleotide sequence ID" value="NZ_JASJOS010000018.1"/>
</dbReference>
<keyword evidence="1" id="KW-0472">Membrane</keyword>
<accession>A0AAE3UA44</accession>
<protein>
    <submittedName>
        <fullName evidence="2">Uncharacterized protein</fullName>
    </submittedName>
</protein>
<reference evidence="2" key="1">
    <citation type="submission" date="2023-05" db="EMBL/GenBank/DDBJ databases">
        <authorList>
            <person name="Zhang X."/>
        </authorList>
    </citation>
    <scope>NUCLEOTIDE SEQUENCE</scope>
    <source>
        <strain evidence="2">YF14B1</strain>
    </source>
</reference>
<feature type="transmembrane region" description="Helical" evidence="1">
    <location>
        <begin position="51"/>
        <end position="71"/>
    </location>
</feature>
<feature type="transmembrane region" description="Helical" evidence="1">
    <location>
        <begin position="166"/>
        <end position="186"/>
    </location>
</feature>
<evidence type="ECO:0000256" key="1">
    <source>
        <dbReference type="SAM" id="Phobius"/>
    </source>
</evidence>
<feature type="transmembrane region" description="Helical" evidence="1">
    <location>
        <begin position="135"/>
        <end position="159"/>
    </location>
</feature>
<keyword evidence="1" id="KW-1133">Transmembrane helix</keyword>
<evidence type="ECO:0000313" key="2">
    <source>
        <dbReference type="EMBL" id="MDJ1485131.1"/>
    </source>
</evidence>
<organism evidence="2 3">
    <name type="scientific">Xanthocytophaga flava</name>
    <dbReference type="NCBI Taxonomy" id="3048013"/>
    <lineage>
        <taxon>Bacteria</taxon>
        <taxon>Pseudomonadati</taxon>
        <taxon>Bacteroidota</taxon>
        <taxon>Cytophagia</taxon>
        <taxon>Cytophagales</taxon>
        <taxon>Rhodocytophagaceae</taxon>
        <taxon>Xanthocytophaga</taxon>
    </lineage>
</organism>
<sequence>MSVITSTHTTSFFFKLSTCLLAITGVVNIVFIVLITYLSSWLQTIPGFMNWMLVGLPLIILIVSGSYSFWWHRQEMNQQKDLSLQKAWLQGIIRYWLAFCISTYGFAKILKTQFTTPEYQLDTPLGEISGFGLTWYYFGYSYTLAVIIALFQIGGSIFLLYHRTTLLGTFLLLPVMVNIVLINMFFGINIGAFINAVLFTTGLLYFLFSDFEKLKVVFWDLTEKVPAISLGHTKHVLRSIPIAAAFAMIYYFIATDQTDHELTGTWQVRKFVRNGQVASANAWQQDSTIISRIYFFMETCDFSPSPEVYNPVHGLHGLYTFDPKTNYLLIRYPNIFTGQDSIATTISQRTAQSMVLDYKFNKDTIHLELSRLERKKKKGLFF</sequence>
<feature type="transmembrane region" description="Helical" evidence="1">
    <location>
        <begin position="192"/>
        <end position="208"/>
    </location>
</feature>
<dbReference type="Proteomes" id="UP001241110">
    <property type="component" value="Unassembled WGS sequence"/>
</dbReference>
<evidence type="ECO:0000313" key="3">
    <source>
        <dbReference type="Proteomes" id="UP001241110"/>
    </source>
</evidence>
<feature type="transmembrane region" description="Helical" evidence="1">
    <location>
        <begin position="92"/>
        <end position="110"/>
    </location>
</feature>
<gene>
    <name evidence="2" type="ORF">QNI16_31825</name>
</gene>
<feature type="transmembrane region" description="Helical" evidence="1">
    <location>
        <begin position="12"/>
        <end position="39"/>
    </location>
</feature>
<comment type="caution">
    <text evidence="2">The sequence shown here is derived from an EMBL/GenBank/DDBJ whole genome shotgun (WGS) entry which is preliminary data.</text>
</comment>
<dbReference type="EMBL" id="JASJOS010000018">
    <property type="protein sequence ID" value="MDJ1485131.1"/>
    <property type="molecule type" value="Genomic_DNA"/>
</dbReference>
<keyword evidence="1" id="KW-0812">Transmembrane</keyword>